<dbReference type="EMBL" id="BK016180">
    <property type="protein sequence ID" value="DAG00408.1"/>
    <property type="molecule type" value="Genomic_DNA"/>
</dbReference>
<accession>A0A8S5V0Y1</accession>
<reference evidence="1" key="1">
    <citation type="journal article" date="2021" name="Proc. Natl. Acad. Sci. U.S.A.">
        <title>A Catalog of Tens of Thousands of Viruses from Human Metagenomes Reveals Hidden Associations with Chronic Diseases.</title>
        <authorList>
            <person name="Tisza M.J."/>
            <person name="Buck C.B."/>
        </authorList>
    </citation>
    <scope>NUCLEOTIDE SEQUENCE</scope>
    <source>
        <strain evidence="1">Ct3r22</strain>
    </source>
</reference>
<proteinExistence type="predicted"/>
<evidence type="ECO:0000313" key="1">
    <source>
        <dbReference type="EMBL" id="DAG00408.1"/>
    </source>
</evidence>
<organism evidence="1">
    <name type="scientific">Siphoviridae sp. ct3r22</name>
    <dbReference type="NCBI Taxonomy" id="2825325"/>
    <lineage>
        <taxon>Viruses</taxon>
        <taxon>Duplodnaviria</taxon>
        <taxon>Heunggongvirae</taxon>
        <taxon>Uroviricota</taxon>
        <taxon>Caudoviricetes</taxon>
    </lineage>
</organism>
<sequence length="63" mass="7765">MKEKRLQIMKTMTKEELMSLIDETRKQIDQWLSFEGPIFLMEHNIRICSNRIERYQKMLNSME</sequence>
<protein>
    <submittedName>
        <fullName evidence="1">Uncharacterized protein</fullName>
    </submittedName>
</protein>
<name>A0A8S5V0Y1_9CAUD</name>